<dbReference type="InterPro" id="IPR008920">
    <property type="entry name" value="TF_FadR/GntR_C"/>
</dbReference>
<evidence type="ECO:0000256" key="3">
    <source>
        <dbReference type="ARBA" id="ARBA00023163"/>
    </source>
</evidence>
<accession>A0A7Y9ZA67</accession>
<dbReference type="RefSeq" id="WP_062076252.1">
    <property type="nucleotide sequence ID" value="NZ_BBRC01000023.1"/>
</dbReference>
<dbReference type="Gene3D" id="1.10.10.10">
    <property type="entry name" value="Winged helix-like DNA-binding domain superfamily/Winged helix DNA-binding domain"/>
    <property type="match status" value="1"/>
</dbReference>
<dbReference type="EMBL" id="JACBZO010000001">
    <property type="protein sequence ID" value="NYI40508.1"/>
    <property type="molecule type" value="Genomic_DNA"/>
</dbReference>
<evidence type="ECO:0000256" key="1">
    <source>
        <dbReference type="ARBA" id="ARBA00023015"/>
    </source>
</evidence>
<dbReference type="SMART" id="SM00895">
    <property type="entry name" value="FCD"/>
    <property type="match status" value="1"/>
</dbReference>
<dbReference type="PRINTS" id="PR00035">
    <property type="entry name" value="HTHGNTR"/>
</dbReference>
<gene>
    <name evidence="5" type="ORF">BKA03_000627</name>
</gene>
<dbReference type="SUPFAM" id="SSF48008">
    <property type="entry name" value="GntR ligand-binding domain-like"/>
    <property type="match status" value="1"/>
</dbReference>
<dbReference type="GO" id="GO:0003700">
    <property type="term" value="F:DNA-binding transcription factor activity"/>
    <property type="evidence" value="ECO:0007669"/>
    <property type="project" value="InterPro"/>
</dbReference>
<dbReference type="PROSITE" id="PS50949">
    <property type="entry name" value="HTH_GNTR"/>
    <property type="match status" value="1"/>
</dbReference>
<evidence type="ECO:0000259" key="4">
    <source>
        <dbReference type="PROSITE" id="PS50949"/>
    </source>
</evidence>
<feature type="domain" description="HTH gntR-type" evidence="4">
    <location>
        <begin position="5"/>
        <end position="74"/>
    </location>
</feature>
<reference evidence="5 6" key="1">
    <citation type="submission" date="2020-07" db="EMBL/GenBank/DDBJ databases">
        <title>Sequencing the genomes of 1000 actinobacteria strains.</title>
        <authorList>
            <person name="Klenk H.-P."/>
        </authorList>
    </citation>
    <scope>NUCLEOTIDE SEQUENCE [LARGE SCALE GENOMIC DNA]</scope>
    <source>
        <strain evidence="5 6">DSM 19970</strain>
    </source>
</reference>
<dbReference type="PANTHER" id="PTHR43537:SF5">
    <property type="entry name" value="UXU OPERON TRANSCRIPTIONAL REGULATOR"/>
    <property type="match status" value="1"/>
</dbReference>
<evidence type="ECO:0000313" key="5">
    <source>
        <dbReference type="EMBL" id="NYI40508.1"/>
    </source>
</evidence>
<name>A0A7Y9ZA67_9MICO</name>
<dbReference type="AlphaFoldDB" id="A0A7Y9ZA67"/>
<keyword evidence="3" id="KW-0804">Transcription</keyword>
<evidence type="ECO:0000256" key="2">
    <source>
        <dbReference type="ARBA" id="ARBA00023125"/>
    </source>
</evidence>
<dbReference type="Proteomes" id="UP000547973">
    <property type="component" value="Unassembled WGS sequence"/>
</dbReference>
<dbReference type="PANTHER" id="PTHR43537">
    <property type="entry name" value="TRANSCRIPTIONAL REGULATOR, GNTR FAMILY"/>
    <property type="match status" value="1"/>
</dbReference>
<dbReference type="CDD" id="cd07377">
    <property type="entry name" value="WHTH_GntR"/>
    <property type="match status" value="1"/>
</dbReference>
<dbReference type="InterPro" id="IPR036388">
    <property type="entry name" value="WH-like_DNA-bd_sf"/>
</dbReference>
<dbReference type="SUPFAM" id="SSF46785">
    <property type="entry name" value="Winged helix' DNA-binding domain"/>
    <property type="match status" value="1"/>
</dbReference>
<keyword evidence="6" id="KW-1185">Reference proteome</keyword>
<dbReference type="Pfam" id="PF07729">
    <property type="entry name" value="FCD"/>
    <property type="match status" value="1"/>
</dbReference>
<dbReference type="InterPro" id="IPR036390">
    <property type="entry name" value="WH_DNA-bd_sf"/>
</dbReference>
<dbReference type="SMART" id="SM00345">
    <property type="entry name" value="HTH_GNTR"/>
    <property type="match status" value="1"/>
</dbReference>
<proteinExistence type="predicted"/>
<dbReference type="GO" id="GO:0003677">
    <property type="term" value="F:DNA binding"/>
    <property type="evidence" value="ECO:0007669"/>
    <property type="project" value="UniProtKB-KW"/>
</dbReference>
<sequence length="232" mass="24989">MITRSKLRDAVVSALLERIDSDGLMPGDTLPPEREIAAELGVSRTVVREGLAALEIQGVLELVAGRRPTVVHDFERAFASTLGHAVASDAGRLRELTEMRTIVEPAAADLAAQRATPTDIDAMRRSIDAMRSNLDRPEGFVDADIAFHEALLSAAGNGLLADMMRPSAALLALSRRRSSGVRRPPADALSEHEMIFDAIGRGDRRAARAACAQHLDATLLDLEASNHETWPS</sequence>
<keyword evidence="1" id="KW-0805">Transcription regulation</keyword>
<dbReference type="Pfam" id="PF00392">
    <property type="entry name" value="GntR"/>
    <property type="match status" value="1"/>
</dbReference>
<organism evidence="5 6">
    <name type="scientific">Demequina lutea</name>
    <dbReference type="NCBI Taxonomy" id="431489"/>
    <lineage>
        <taxon>Bacteria</taxon>
        <taxon>Bacillati</taxon>
        <taxon>Actinomycetota</taxon>
        <taxon>Actinomycetes</taxon>
        <taxon>Micrococcales</taxon>
        <taxon>Demequinaceae</taxon>
        <taxon>Demequina</taxon>
    </lineage>
</organism>
<keyword evidence="2" id="KW-0238">DNA-binding</keyword>
<evidence type="ECO:0000313" key="6">
    <source>
        <dbReference type="Proteomes" id="UP000547973"/>
    </source>
</evidence>
<dbReference type="InterPro" id="IPR011711">
    <property type="entry name" value="GntR_C"/>
</dbReference>
<keyword evidence="5" id="KW-0670">Pyruvate</keyword>
<protein>
    <submittedName>
        <fullName evidence="5">GntR family transcriptional repressor for pyruvate dehydrogenase complex</fullName>
    </submittedName>
</protein>
<dbReference type="Gene3D" id="1.20.120.530">
    <property type="entry name" value="GntR ligand-binding domain-like"/>
    <property type="match status" value="1"/>
</dbReference>
<comment type="caution">
    <text evidence="5">The sequence shown here is derived from an EMBL/GenBank/DDBJ whole genome shotgun (WGS) entry which is preliminary data.</text>
</comment>
<dbReference type="InterPro" id="IPR000524">
    <property type="entry name" value="Tscrpt_reg_HTH_GntR"/>
</dbReference>